<evidence type="ECO:0000256" key="1">
    <source>
        <dbReference type="ARBA" id="ARBA00004173"/>
    </source>
</evidence>
<dbReference type="Proteomes" id="UP000054771">
    <property type="component" value="Unassembled WGS sequence"/>
</dbReference>
<dbReference type="GO" id="GO:0005739">
    <property type="term" value="C:mitochondrion"/>
    <property type="evidence" value="ECO:0007669"/>
    <property type="project" value="UniProtKB-SubCell"/>
</dbReference>
<reference evidence="10" key="1">
    <citation type="journal article" date="2016" name="Genome Announc.">
        <title>Draft genome sequences of fungus Aspergillus calidoustus.</title>
        <authorList>
            <person name="Horn F."/>
            <person name="Linde J."/>
            <person name="Mattern D.J."/>
            <person name="Walther G."/>
            <person name="Guthke R."/>
            <person name="Scherlach K."/>
            <person name="Martin K."/>
            <person name="Brakhage A.A."/>
            <person name="Petzke L."/>
            <person name="Valiante V."/>
        </authorList>
    </citation>
    <scope>NUCLEOTIDE SEQUENCE [LARGE SCALE GENOMIC DNA]</scope>
    <source>
        <strain evidence="10">SF006504</strain>
    </source>
</reference>
<dbReference type="GO" id="GO:0005783">
    <property type="term" value="C:endoplasmic reticulum"/>
    <property type="evidence" value="ECO:0007669"/>
    <property type="project" value="UniProtKB-SubCell"/>
</dbReference>
<name>A0A0U5FPW7_ASPCI</name>
<protein>
    <recommendedName>
        <fullName evidence="8">DUF676 domain-containing protein</fullName>
    </recommendedName>
</protein>
<keyword evidence="10" id="KW-1185">Reference proteome</keyword>
<proteinExistence type="inferred from homology"/>
<dbReference type="InterPro" id="IPR029058">
    <property type="entry name" value="AB_hydrolase_fold"/>
</dbReference>
<gene>
    <name evidence="9" type="ORF">ASPCAL01086</name>
</gene>
<feature type="domain" description="DUF676" evidence="8">
    <location>
        <begin position="28"/>
        <end position="160"/>
    </location>
</feature>
<comment type="similarity">
    <text evidence="4">Belongs to the putative lipase ROG1 family.</text>
</comment>
<evidence type="ECO:0000313" key="10">
    <source>
        <dbReference type="Proteomes" id="UP000054771"/>
    </source>
</evidence>
<evidence type="ECO:0000256" key="5">
    <source>
        <dbReference type="ARBA" id="ARBA00022824"/>
    </source>
</evidence>
<evidence type="ECO:0000256" key="7">
    <source>
        <dbReference type="ARBA" id="ARBA00023136"/>
    </source>
</evidence>
<keyword evidence="7" id="KW-0472">Membrane</keyword>
<accession>A0A0U5FPW7</accession>
<keyword evidence="5" id="KW-0256">Endoplasmic reticulum</keyword>
<dbReference type="Pfam" id="PF05057">
    <property type="entry name" value="DUF676"/>
    <property type="match status" value="1"/>
</dbReference>
<evidence type="ECO:0000256" key="3">
    <source>
        <dbReference type="ARBA" id="ARBA00004370"/>
    </source>
</evidence>
<sequence>MSSTPLESDGLFQVHPAQSRRREFSLDIVFVHGLGGNSYTTWTKGTIHWPRDLLPSLECFENARILTFGYNTSGFFTKNADMEKARTFTCAEILVSELKNIRRRGAQDRPIIFVGHSLGGLVIKSALRHAILRRGLYGDIVDSTRAIIFFSTPHQGTSQEAWKAFFARLGQSKIEESNVISELEVWSDMLAELTTEFADLATQINITSFYERRLTEGVMIVPEAVAKMGQRNEQSRALDADHLDICKFTETDATWRTVSNHLDAIVADIEGLAELQTLPPLATQVANDTSLEQRFERLDRCR</sequence>
<keyword evidence="6" id="KW-0496">Mitochondrion</keyword>
<evidence type="ECO:0000259" key="8">
    <source>
        <dbReference type="Pfam" id="PF05057"/>
    </source>
</evidence>
<evidence type="ECO:0000313" key="9">
    <source>
        <dbReference type="EMBL" id="CEL01504.1"/>
    </source>
</evidence>
<dbReference type="PANTHER" id="PTHR48182:SF2">
    <property type="entry name" value="PROTEIN SERAC1"/>
    <property type="match status" value="1"/>
</dbReference>
<evidence type="ECO:0000256" key="4">
    <source>
        <dbReference type="ARBA" id="ARBA00007920"/>
    </source>
</evidence>
<dbReference type="InterPro" id="IPR007751">
    <property type="entry name" value="DUF676_lipase-like"/>
</dbReference>
<dbReference type="GO" id="GO:0016020">
    <property type="term" value="C:membrane"/>
    <property type="evidence" value="ECO:0007669"/>
    <property type="project" value="UniProtKB-SubCell"/>
</dbReference>
<dbReference type="OMA" id="PLDANHH"/>
<dbReference type="AlphaFoldDB" id="A0A0U5FPW7"/>
<dbReference type="PANTHER" id="PTHR48182">
    <property type="entry name" value="PROTEIN SERAC1"/>
    <property type="match status" value="1"/>
</dbReference>
<evidence type="ECO:0000256" key="2">
    <source>
        <dbReference type="ARBA" id="ARBA00004240"/>
    </source>
</evidence>
<evidence type="ECO:0000256" key="6">
    <source>
        <dbReference type="ARBA" id="ARBA00023128"/>
    </source>
</evidence>
<dbReference type="SUPFAM" id="SSF53474">
    <property type="entry name" value="alpha/beta-Hydrolases"/>
    <property type="match status" value="1"/>
</dbReference>
<organism evidence="9 10">
    <name type="scientific">Aspergillus calidoustus</name>
    <dbReference type="NCBI Taxonomy" id="454130"/>
    <lineage>
        <taxon>Eukaryota</taxon>
        <taxon>Fungi</taxon>
        <taxon>Dikarya</taxon>
        <taxon>Ascomycota</taxon>
        <taxon>Pezizomycotina</taxon>
        <taxon>Eurotiomycetes</taxon>
        <taxon>Eurotiomycetidae</taxon>
        <taxon>Eurotiales</taxon>
        <taxon>Aspergillaceae</taxon>
        <taxon>Aspergillus</taxon>
        <taxon>Aspergillus subgen. Nidulantes</taxon>
    </lineage>
</organism>
<dbReference type="InterPro" id="IPR052374">
    <property type="entry name" value="SERAC1"/>
</dbReference>
<dbReference type="Gene3D" id="3.40.50.1820">
    <property type="entry name" value="alpha/beta hydrolase"/>
    <property type="match status" value="1"/>
</dbReference>
<dbReference type="EMBL" id="CDMC01000001">
    <property type="protein sequence ID" value="CEL01504.1"/>
    <property type="molecule type" value="Genomic_DNA"/>
</dbReference>
<comment type="subcellular location">
    <subcellularLocation>
        <location evidence="2">Endoplasmic reticulum</location>
    </subcellularLocation>
    <subcellularLocation>
        <location evidence="3">Membrane</location>
    </subcellularLocation>
    <subcellularLocation>
        <location evidence="1">Mitochondrion</location>
    </subcellularLocation>
</comment>
<dbReference type="OrthoDB" id="5086500at2759"/>